<evidence type="ECO:0000313" key="1">
    <source>
        <dbReference type="EMBL" id="GBL82482.1"/>
    </source>
</evidence>
<reference evidence="1 3" key="1">
    <citation type="journal article" date="2019" name="Sci. Rep.">
        <title>Orb-weaving spider Araneus ventricosus genome elucidates the spidroin gene catalogue.</title>
        <authorList>
            <person name="Kono N."/>
            <person name="Nakamura H."/>
            <person name="Ohtoshi R."/>
            <person name="Moran D.A.P."/>
            <person name="Shinohara A."/>
            <person name="Yoshida Y."/>
            <person name="Fujiwara M."/>
            <person name="Mori M."/>
            <person name="Tomita M."/>
            <person name="Arakawa K."/>
        </authorList>
    </citation>
    <scope>NUCLEOTIDE SEQUENCE [LARGE SCALE GENOMIC DNA]</scope>
</reference>
<dbReference type="AlphaFoldDB" id="A0A4Y2ARA4"/>
<dbReference type="OrthoDB" id="6437659at2759"/>
<protein>
    <submittedName>
        <fullName evidence="1">Uncharacterized protein</fullName>
    </submittedName>
</protein>
<gene>
    <name evidence="2" type="ORF">AVEN_139143_1</name>
    <name evidence="1" type="ORF">AVEN_58888_1</name>
</gene>
<name>A0A4Y2ARA4_ARAVE</name>
<comment type="caution">
    <text evidence="1">The sequence shown here is derived from an EMBL/GenBank/DDBJ whole genome shotgun (WGS) entry which is preliminary data.</text>
</comment>
<evidence type="ECO:0000313" key="2">
    <source>
        <dbReference type="EMBL" id="GBL82504.1"/>
    </source>
</evidence>
<evidence type="ECO:0000313" key="3">
    <source>
        <dbReference type="Proteomes" id="UP000499080"/>
    </source>
</evidence>
<dbReference type="Proteomes" id="UP000499080">
    <property type="component" value="Unassembled WGS sequence"/>
</dbReference>
<proteinExistence type="predicted"/>
<keyword evidence="3" id="KW-1185">Reference proteome</keyword>
<accession>A0A4Y2ARA4</accession>
<organism evidence="1 3">
    <name type="scientific">Araneus ventricosus</name>
    <name type="common">Orbweaver spider</name>
    <name type="synonym">Epeira ventricosa</name>
    <dbReference type="NCBI Taxonomy" id="182803"/>
    <lineage>
        <taxon>Eukaryota</taxon>
        <taxon>Metazoa</taxon>
        <taxon>Ecdysozoa</taxon>
        <taxon>Arthropoda</taxon>
        <taxon>Chelicerata</taxon>
        <taxon>Arachnida</taxon>
        <taxon>Araneae</taxon>
        <taxon>Araneomorphae</taxon>
        <taxon>Entelegynae</taxon>
        <taxon>Araneoidea</taxon>
        <taxon>Araneidae</taxon>
        <taxon>Araneus</taxon>
    </lineage>
</organism>
<dbReference type="EMBL" id="BGPR01081318">
    <property type="protein sequence ID" value="GBL82504.1"/>
    <property type="molecule type" value="Genomic_DNA"/>
</dbReference>
<dbReference type="EMBL" id="BGPR01081314">
    <property type="protein sequence ID" value="GBL82482.1"/>
    <property type="molecule type" value="Genomic_DNA"/>
</dbReference>
<sequence length="171" mass="19587">MILLGNASIRPVWIKALLDIKDNETADTLANEATADRIPANLPFPKSYPKNQLLQLSLSHWQSEWYNGGTGRYVYSIIPKISNKQLYWSRECILIATGHGPFPSYLKIFGLHSTDFCGYGEIGNPLHYAKRWPLTSSYHHKEPSTQFIVHWCKRALSSKRSRRKQIILSNS</sequence>